<comment type="caution">
    <text evidence="1">The sequence shown here is derived from an EMBL/GenBank/DDBJ whole genome shotgun (WGS) entry which is preliminary data.</text>
</comment>
<accession>A0A4Y8MWF0</accession>
<sequence>MDILGDVAEVSICTIFRKDIVRYDFLFGENMVSVRVWQFDEILNIQNPVFLSSDFRENYVHGQDWRGADRRINRLSRRYDRVATLARESLRRIRACV</sequence>
<name>A0A4Y8MWF0_9BURK</name>
<dbReference type="RefSeq" id="WP_134465147.1">
    <property type="nucleotide sequence ID" value="NZ_JBHMFL010000064.1"/>
</dbReference>
<dbReference type="EMBL" id="SNVI01000002">
    <property type="protein sequence ID" value="TFE41866.1"/>
    <property type="molecule type" value="Genomic_DNA"/>
</dbReference>
<gene>
    <name evidence="1" type="ORF">E2553_35080</name>
</gene>
<evidence type="ECO:0000313" key="2">
    <source>
        <dbReference type="Proteomes" id="UP000297385"/>
    </source>
</evidence>
<dbReference type="GeneID" id="97308546"/>
<protein>
    <submittedName>
        <fullName evidence="1">Uncharacterized protein</fullName>
    </submittedName>
</protein>
<organism evidence="1 2">
    <name type="scientific">Paraburkholderia dipogonis</name>
    <dbReference type="NCBI Taxonomy" id="1211383"/>
    <lineage>
        <taxon>Bacteria</taxon>
        <taxon>Pseudomonadati</taxon>
        <taxon>Pseudomonadota</taxon>
        <taxon>Betaproteobacteria</taxon>
        <taxon>Burkholderiales</taxon>
        <taxon>Burkholderiaceae</taxon>
        <taxon>Paraburkholderia</taxon>
    </lineage>
</organism>
<reference evidence="1 2" key="1">
    <citation type="submission" date="2019-03" db="EMBL/GenBank/DDBJ databases">
        <title>Complete Genome Sequence of Paraburkholderia dipogonis ICMP 19430T, a Nitrogen-fixing Symbiont of the South African Invasive Legume Dipogon lignosus in New Zealand.</title>
        <authorList>
            <person name="De Meyer S.E."/>
        </authorList>
    </citation>
    <scope>NUCLEOTIDE SEQUENCE [LARGE SCALE GENOMIC DNA]</scope>
    <source>
        <strain evidence="1 2">ICMP 19430</strain>
    </source>
</reference>
<proteinExistence type="predicted"/>
<dbReference type="AlphaFoldDB" id="A0A4Y8MWF0"/>
<dbReference type="Proteomes" id="UP000297385">
    <property type="component" value="Unassembled WGS sequence"/>
</dbReference>
<evidence type="ECO:0000313" key="1">
    <source>
        <dbReference type="EMBL" id="TFE41866.1"/>
    </source>
</evidence>